<dbReference type="eggNOG" id="COG3100">
    <property type="taxonomic scope" value="Bacteria"/>
</dbReference>
<dbReference type="InterPro" id="IPR027354">
    <property type="entry name" value="YcgL_dom"/>
</dbReference>
<accession>B8KYG6</accession>
<dbReference type="PANTHER" id="PTHR38109:SF1">
    <property type="entry name" value="PROTEIN YCGL"/>
    <property type="match status" value="1"/>
</dbReference>
<dbReference type="EMBL" id="DS999411">
    <property type="protein sequence ID" value="EED35057.1"/>
    <property type="molecule type" value="Genomic_DNA"/>
</dbReference>
<name>B8KYG6_9GAMM</name>
<dbReference type="AlphaFoldDB" id="B8KYG6"/>
<dbReference type="Proteomes" id="UP000004699">
    <property type="component" value="Unassembled WGS sequence"/>
</dbReference>
<dbReference type="Gene3D" id="3.10.510.20">
    <property type="entry name" value="YcgL domain"/>
    <property type="match status" value="1"/>
</dbReference>
<proteinExistence type="predicted"/>
<evidence type="ECO:0000259" key="1">
    <source>
        <dbReference type="PROSITE" id="PS51648"/>
    </source>
</evidence>
<gene>
    <name evidence="2" type="ORF">NOR51B_999</name>
</gene>
<dbReference type="OrthoDB" id="7062382at2"/>
<dbReference type="STRING" id="565045.NOR51B_999"/>
<evidence type="ECO:0000313" key="3">
    <source>
        <dbReference type="Proteomes" id="UP000004699"/>
    </source>
</evidence>
<evidence type="ECO:0000313" key="2">
    <source>
        <dbReference type="EMBL" id="EED35057.1"/>
    </source>
</evidence>
<dbReference type="SUPFAM" id="SSF160191">
    <property type="entry name" value="YcgL-like"/>
    <property type="match status" value="1"/>
</dbReference>
<dbReference type="RefSeq" id="WP_009019804.1">
    <property type="nucleotide sequence ID" value="NZ_DS999411.1"/>
</dbReference>
<dbReference type="PROSITE" id="PS51648">
    <property type="entry name" value="YCGL"/>
    <property type="match status" value="1"/>
</dbReference>
<dbReference type="HOGENOM" id="CLU_155118_1_0_6"/>
<dbReference type="InterPro" id="IPR038068">
    <property type="entry name" value="YcgL-like_sf"/>
</dbReference>
<dbReference type="PANTHER" id="PTHR38109">
    <property type="entry name" value="PROTEIN YCGL"/>
    <property type="match status" value="1"/>
</dbReference>
<sequence>MKLVQVLKSAKRTDTYIYVAQGHDLETLPEALTAGLGELSPVLSMRLTPDRTLARFSGAQVLAAIEEQGFFLQIPPPLEDDERC</sequence>
<protein>
    <recommendedName>
        <fullName evidence="1">YcgL domain-containing protein</fullName>
    </recommendedName>
</protein>
<organism evidence="2 3">
    <name type="scientific">Luminiphilus syltensis NOR5-1B</name>
    <dbReference type="NCBI Taxonomy" id="565045"/>
    <lineage>
        <taxon>Bacteria</taxon>
        <taxon>Pseudomonadati</taxon>
        <taxon>Pseudomonadota</taxon>
        <taxon>Gammaproteobacteria</taxon>
        <taxon>Cellvibrionales</taxon>
        <taxon>Halieaceae</taxon>
        <taxon>Luminiphilus</taxon>
    </lineage>
</organism>
<keyword evidence="3" id="KW-1185">Reference proteome</keyword>
<feature type="domain" description="YcgL" evidence="1">
    <location>
        <begin position="2"/>
        <end position="84"/>
    </location>
</feature>
<reference evidence="3" key="1">
    <citation type="journal article" date="2013" name="BMC Microbiol.">
        <title>Taxonomy and evolution of bacteriochlorophyll a-containing members of the OM60/NOR5 clade of marine gammaproteobacteria: description of Luminiphilus syltensis gen. nov., sp. nov., reclassification of Haliea rubra as Pseudohaliea rubra gen. nov., comb. nov., and emendation of Chromatocurvus halotolerans.</title>
        <authorList>
            <person name="Spring S."/>
            <person name="Riedel T."/>
            <person name="Sproer C."/>
            <person name="Yan S."/>
            <person name="Harder J."/>
            <person name="Fuchs B.M."/>
        </authorList>
    </citation>
    <scope>NUCLEOTIDE SEQUENCE [LARGE SCALE GENOMIC DNA]</scope>
    <source>
        <strain evidence="3">NOR51-B</strain>
    </source>
</reference>
<dbReference type="Pfam" id="PF05166">
    <property type="entry name" value="YcgL"/>
    <property type="match status" value="1"/>
</dbReference>